<dbReference type="InterPro" id="IPR051259">
    <property type="entry name" value="rRNA_Methyltransferase"/>
</dbReference>
<dbReference type="EMBL" id="AP023322">
    <property type="protein sequence ID" value="BCI62552.1"/>
    <property type="molecule type" value="Genomic_DNA"/>
</dbReference>
<accession>A0A7G1HUV5</accession>
<evidence type="ECO:0000256" key="1">
    <source>
        <dbReference type="ARBA" id="ARBA00007228"/>
    </source>
</evidence>
<name>A0A7G1HUV5_9BACT</name>
<dbReference type="AlphaFoldDB" id="A0A7G1HUV5"/>
<dbReference type="SUPFAM" id="SSF75217">
    <property type="entry name" value="alpha/beta knot"/>
    <property type="match status" value="1"/>
</dbReference>
<dbReference type="Gene3D" id="3.30.1330.30">
    <property type="match status" value="1"/>
</dbReference>
<dbReference type="InterPro" id="IPR001537">
    <property type="entry name" value="SpoU_MeTrfase"/>
</dbReference>
<dbReference type="CDD" id="cd18109">
    <property type="entry name" value="SpoU-like_RNA-MTase"/>
    <property type="match status" value="1"/>
</dbReference>
<proteinExistence type="inferred from homology"/>
<dbReference type="Pfam" id="PF22435">
    <property type="entry name" value="MRM3-like_sub_bind"/>
    <property type="match status" value="1"/>
</dbReference>
<organism evidence="6 7">
    <name type="scientific">Coprobacter secundus subsp. similis</name>
    <dbReference type="NCBI Taxonomy" id="2751153"/>
    <lineage>
        <taxon>Bacteria</taxon>
        <taxon>Pseudomonadati</taxon>
        <taxon>Bacteroidota</taxon>
        <taxon>Bacteroidia</taxon>
        <taxon>Bacteroidales</taxon>
        <taxon>Barnesiellaceae</taxon>
        <taxon>Coprobacter</taxon>
    </lineage>
</organism>
<sequence length="252" mass="28047">MLSKNKIKYIQSLSQKKNRMATGCFLAEGNKLVGDTLSAFHCELLVATEEWLAAHAGAEADEILIAGQEEIERASLLRSPQSVMAVYRMPDRHMDYNLVSTSLSLVLDTIQDPGNLGTIIRLADWFGIENVFCSPECVDVYNPKTVQATMGALARVKVFYLPLVELFGQFSKLPVYGTFLDGENIYEQELTQNGFVLMGNEGNGISSSLEKYISKRLYLPNYPPFRQTTESLNVAVATAIVCAEFRRRSIGK</sequence>
<comment type="similarity">
    <text evidence="1">Belongs to the class IV-like SAM-binding methyltransferase superfamily. RNA methyltransferase TrmH family.</text>
</comment>
<dbReference type="Pfam" id="PF00588">
    <property type="entry name" value="SpoU_methylase"/>
    <property type="match status" value="1"/>
</dbReference>
<reference evidence="7" key="1">
    <citation type="submission" date="2020-07" db="EMBL/GenBank/DDBJ databases">
        <title>Complete genome sequencing of Coprobacter sp. strain 2CBH44.</title>
        <authorList>
            <person name="Sakamoto M."/>
            <person name="Murakami T."/>
            <person name="Mori H."/>
        </authorList>
    </citation>
    <scope>NUCLEOTIDE SEQUENCE [LARGE SCALE GENOMIC DNA]</scope>
    <source>
        <strain evidence="7">2CBH44</strain>
    </source>
</reference>
<dbReference type="GO" id="GO:0032259">
    <property type="term" value="P:methylation"/>
    <property type="evidence" value="ECO:0007669"/>
    <property type="project" value="UniProtKB-KW"/>
</dbReference>
<evidence type="ECO:0000313" key="6">
    <source>
        <dbReference type="EMBL" id="BCI62552.1"/>
    </source>
</evidence>
<dbReference type="InterPro" id="IPR029064">
    <property type="entry name" value="Ribosomal_eL30-like_sf"/>
</dbReference>
<evidence type="ECO:0000256" key="2">
    <source>
        <dbReference type="ARBA" id="ARBA00022603"/>
    </source>
</evidence>
<feature type="domain" description="MRM3-like substrate binding" evidence="5">
    <location>
        <begin position="5"/>
        <end position="85"/>
    </location>
</feature>
<evidence type="ECO:0000259" key="5">
    <source>
        <dbReference type="Pfam" id="PF22435"/>
    </source>
</evidence>
<dbReference type="Gene3D" id="3.40.1280.10">
    <property type="match status" value="1"/>
</dbReference>
<keyword evidence="7" id="KW-1185">Reference proteome</keyword>
<dbReference type="Proteomes" id="UP000594042">
    <property type="component" value="Chromosome"/>
</dbReference>
<evidence type="ECO:0000313" key="7">
    <source>
        <dbReference type="Proteomes" id="UP000594042"/>
    </source>
</evidence>
<dbReference type="InterPro" id="IPR029028">
    <property type="entry name" value="Alpha/beta_knot_MTases"/>
</dbReference>
<dbReference type="InterPro" id="IPR053888">
    <property type="entry name" value="MRM3-like_sub_bind"/>
</dbReference>
<dbReference type="PANTHER" id="PTHR43191">
    <property type="entry name" value="RRNA METHYLTRANSFERASE 3"/>
    <property type="match status" value="1"/>
</dbReference>
<evidence type="ECO:0000256" key="3">
    <source>
        <dbReference type="ARBA" id="ARBA00022679"/>
    </source>
</evidence>
<dbReference type="GO" id="GO:0006396">
    <property type="term" value="P:RNA processing"/>
    <property type="evidence" value="ECO:0007669"/>
    <property type="project" value="InterPro"/>
</dbReference>
<dbReference type="GO" id="GO:0008173">
    <property type="term" value="F:RNA methyltransferase activity"/>
    <property type="evidence" value="ECO:0007669"/>
    <property type="project" value="InterPro"/>
</dbReference>
<dbReference type="InterPro" id="IPR029026">
    <property type="entry name" value="tRNA_m1G_MTases_N"/>
</dbReference>
<dbReference type="GO" id="GO:0003723">
    <property type="term" value="F:RNA binding"/>
    <property type="evidence" value="ECO:0007669"/>
    <property type="project" value="InterPro"/>
</dbReference>
<protein>
    <submittedName>
        <fullName evidence="6">RNA methyltransferase</fullName>
    </submittedName>
</protein>
<keyword evidence="2 6" id="KW-0489">Methyltransferase</keyword>
<dbReference type="PANTHER" id="PTHR43191:SF2">
    <property type="entry name" value="RRNA METHYLTRANSFERASE 3, MITOCHONDRIAL"/>
    <property type="match status" value="1"/>
</dbReference>
<keyword evidence="3 6" id="KW-0808">Transferase</keyword>
<evidence type="ECO:0000259" key="4">
    <source>
        <dbReference type="Pfam" id="PF00588"/>
    </source>
</evidence>
<feature type="domain" description="tRNA/rRNA methyltransferase SpoU type" evidence="4">
    <location>
        <begin position="103"/>
        <end position="242"/>
    </location>
</feature>
<gene>
    <name evidence="6" type="ORF">Cop2CBH44_09050</name>
</gene>
<dbReference type="KEGG" id="copr:Cop2CBH44_09050"/>
<dbReference type="SUPFAM" id="SSF55315">
    <property type="entry name" value="L30e-like"/>
    <property type="match status" value="1"/>
</dbReference>